<dbReference type="UniPathway" id="UPA00705"/>
<keyword evidence="3 15" id="KW-0813">Transport</keyword>
<evidence type="ECO:0000256" key="7">
    <source>
        <dbReference type="ARBA" id="ARBA00022723"/>
    </source>
</evidence>
<dbReference type="GO" id="GO:0046872">
    <property type="term" value="F:metal ion binding"/>
    <property type="evidence" value="ECO:0007669"/>
    <property type="project" value="UniProtKB-KW"/>
</dbReference>
<keyword evidence="6 15" id="KW-0812">Transmembrane</keyword>
<dbReference type="Proteomes" id="UP000584867">
    <property type="component" value="Unassembled WGS sequence"/>
</dbReference>
<dbReference type="RefSeq" id="WP_184254802.1">
    <property type="nucleotide sequence ID" value="NZ_JACHIO010000006.1"/>
</dbReference>
<feature type="transmembrane region" description="Helical" evidence="16">
    <location>
        <begin position="259"/>
        <end position="282"/>
    </location>
</feature>
<dbReference type="PANTHER" id="PTHR10422">
    <property type="entry name" value="CYTOCHROME C OXIDASE SUBUNIT 1"/>
    <property type="match status" value="1"/>
</dbReference>
<dbReference type="SUPFAM" id="SSF81442">
    <property type="entry name" value="Cytochrome c oxidase subunit I-like"/>
    <property type="match status" value="1"/>
</dbReference>
<dbReference type="Pfam" id="PF00115">
    <property type="entry name" value="COX1"/>
    <property type="match status" value="1"/>
</dbReference>
<comment type="catalytic activity">
    <reaction evidence="14 16">
        <text>4 Fe(II)-[cytochrome c] + O2 + 8 H(+)(in) = 4 Fe(III)-[cytochrome c] + 2 H2O + 4 H(+)(out)</text>
        <dbReference type="Rhea" id="RHEA:11436"/>
        <dbReference type="Rhea" id="RHEA-COMP:10350"/>
        <dbReference type="Rhea" id="RHEA-COMP:14399"/>
        <dbReference type="ChEBI" id="CHEBI:15377"/>
        <dbReference type="ChEBI" id="CHEBI:15378"/>
        <dbReference type="ChEBI" id="CHEBI:15379"/>
        <dbReference type="ChEBI" id="CHEBI:29033"/>
        <dbReference type="ChEBI" id="CHEBI:29034"/>
        <dbReference type="EC" id="7.1.1.9"/>
    </reaction>
</comment>
<keyword evidence="13 16" id="KW-0472">Membrane</keyword>
<feature type="transmembrane region" description="Helical" evidence="16">
    <location>
        <begin position="327"/>
        <end position="345"/>
    </location>
</feature>
<dbReference type="InterPro" id="IPR023615">
    <property type="entry name" value="Cyt_c_Oxase_su1_BS"/>
</dbReference>
<dbReference type="GO" id="GO:0022904">
    <property type="term" value="P:respiratory electron transport chain"/>
    <property type="evidence" value="ECO:0007669"/>
    <property type="project" value="TreeGrafter"/>
</dbReference>
<feature type="transmembrane region" description="Helical" evidence="16">
    <location>
        <begin position="366"/>
        <end position="386"/>
    </location>
</feature>
<keyword evidence="11 16" id="KW-0408">Iron</keyword>
<keyword evidence="4 15" id="KW-0349">Heme</keyword>
<dbReference type="GO" id="GO:0006119">
    <property type="term" value="P:oxidative phosphorylation"/>
    <property type="evidence" value="ECO:0007669"/>
    <property type="project" value="UniProtKB-UniPathway"/>
</dbReference>
<reference evidence="18 19" key="1">
    <citation type="submission" date="2020-08" db="EMBL/GenBank/DDBJ databases">
        <title>Genomic Encyclopedia of Type Strains, Phase IV (KMG-V): Genome sequencing to study the core and pangenomes of soil and plant-associated prokaryotes.</title>
        <authorList>
            <person name="Whitman W."/>
        </authorList>
    </citation>
    <scope>NUCLEOTIDE SEQUENCE [LARGE SCALE GENOMIC DNA]</scope>
    <source>
        <strain evidence="18 19">X5P3</strain>
    </source>
</reference>
<dbReference type="Gene3D" id="1.20.210.10">
    <property type="entry name" value="Cytochrome c oxidase-like, subunit I domain"/>
    <property type="match status" value="1"/>
</dbReference>
<keyword evidence="5 15" id="KW-0679">Respiratory chain</keyword>
<evidence type="ECO:0000256" key="2">
    <source>
        <dbReference type="ARBA" id="ARBA00004673"/>
    </source>
</evidence>
<protein>
    <recommendedName>
        <fullName evidence="16">Cytochrome c oxidase subunit 1</fullName>
        <ecNumber evidence="16">7.1.1.9</ecNumber>
    </recommendedName>
</protein>
<evidence type="ECO:0000256" key="16">
    <source>
        <dbReference type="RuleBase" id="RU363061"/>
    </source>
</evidence>
<comment type="pathway">
    <text evidence="2 16">Energy metabolism; oxidative phosphorylation.</text>
</comment>
<evidence type="ECO:0000256" key="8">
    <source>
        <dbReference type="ARBA" id="ARBA00022967"/>
    </source>
</evidence>
<name>A0A7W7ZP43_9BACT</name>
<comment type="caution">
    <text evidence="18">The sequence shown here is derived from an EMBL/GenBank/DDBJ whole genome shotgun (WGS) entry which is preliminary data.</text>
</comment>
<dbReference type="InterPro" id="IPR000883">
    <property type="entry name" value="Cyt_C_Oxase_1"/>
</dbReference>
<evidence type="ECO:0000256" key="13">
    <source>
        <dbReference type="ARBA" id="ARBA00023136"/>
    </source>
</evidence>
<organism evidence="18 19">
    <name type="scientific">Granulicella mallensis</name>
    <dbReference type="NCBI Taxonomy" id="940614"/>
    <lineage>
        <taxon>Bacteria</taxon>
        <taxon>Pseudomonadati</taxon>
        <taxon>Acidobacteriota</taxon>
        <taxon>Terriglobia</taxon>
        <taxon>Terriglobales</taxon>
        <taxon>Acidobacteriaceae</taxon>
        <taxon>Granulicella</taxon>
    </lineage>
</organism>
<dbReference type="PROSITE" id="PS50855">
    <property type="entry name" value="COX1"/>
    <property type="match status" value="1"/>
</dbReference>
<evidence type="ECO:0000256" key="11">
    <source>
        <dbReference type="ARBA" id="ARBA00023004"/>
    </source>
</evidence>
<comment type="function">
    <text evidence="16">Cytochrome c oxidase is the component of the respiratory chain that catalyzes the reduction of oxygen to water. Subunits 1-3 form the functional core of the enzyme complex. CO I is the catalytic subunit of the enzyme. Electrons originating in cytochrome c are transferred via the copper A center of subunit 2 and heme A of subunit 1 to the bimetallic center formed by heme A3 and copper B.</text>
</comment>
<gene>
    <name evidence="18" type="ORF">HDF15_001907</name>
</gene>
<dbReference type="GO" id="GO:0005886">
    <property type="term" value="C:plasma membrane"/>
    <property type="evidence" value="ECO:0007669"/>
    <property type="project" value="UniProtKB-SubCell"/>
</dbReference>
<evidence type="ECO:0000256" key="6">
    <source>
        <dbReference type="ARBA" id="ARBA00022692"/>
    </source>
</evidence>
<evidence type="ECO:0000256" key="15">
    <source>
        <dbReference type="RuleBase" id="RU000370"/>
    </source>
</evidence>
<dbReference type="GO" id="GO:0020037">
    <property type="term" value="F:heme binding"/>
    <property type="evidence" value="ECO:0007669"/>
    <property type="project" value="InterPro"/>
</dbReference>
<evidence type="ECO:0000313" key="18">
    <source>
        <dbReference type="EMBL" id="MBB5063565.1"/>
    </source>
</evidence>
<dbReference type="GO" id="GO:0004129">
    <property type="term" value="F:cytochrome-c oxidase activity"/>
    <property type="evidence" value="ECO:0007669"/>
    <property type="project" value="UniProtKB-EC"/>
</dbReference>
<keyword evidence="12 16" id="KW-0186">Copper</keyword>
<feature type="transmembrane region" description="Helical" evidence="16">
    <location>
        <begin position="477"/>
        <end position="499"/>
    </location>
</feature>
<evidence type="ECO:0000256" key="4">
    <source>
        <dbReference type="ARBA" id="ARBA00022617"/>
    </source>
</evidence>
<evidence type="ECO:0000313" key="19">
    <source>
        <dbReference type="Proteomes" id="UP000584867"/>
    </source>
</evidence>
<dbReference type="NCBIfam" id="TIGR02891">
    <property type="entry name" value="CtaD_CoxA"/>
    <property type="match status" value="1"/>
</dbReference>
<feature type="domain" description="Cytochrome oxidase subunit I profile" evidence="17">
    <location>
        <begin position="31"/>
        <end position="539"/>
    </location>
</feature>
<sequence length="560" mass="62137">MSTSTPNLHTIVSLPDQSTAKLPKRHYINNEHGLLSWLLTGDHKRIAILYLISITFFFFIGGAFAGLIRLELLTPQSDLVAADTYNKFFTMHGIIMIFLFLVPSVPATLGNFLIPIMLGAKDLAFPKINLLSWYLYLAGGTLTLAALVLGGVDTGWTFTTPLSTHYLNTHVITAATAIFIAGFSSIFTGLNFIVTIHRMRAPGMTWFRMPLFVWSNYAASILMVLGTPVLAIAIVLVALERLVGIGVFDPAKGGDPLLFQHLFWFYSHPAVYIMILPGMGVISEVISTFSRKRVFGYTAVAFSSVAIALFGFFVWAHHMFIMGVSNYSALVFSLLTMLVAVPSAIKIFNWAFTLQKGSITFETPMLYAFGFMGLFTIGGLTGVFLGSLGMDIHLTETYFIVAHFHFVMVGGMLMAFLAGIHFWWPKMTGRMYPESLSKLAAVVTFIGFNLTFLPQFILGYLGMPRRYAAYPPEFQVLNVLSTAGATVLGVGYMLPLLYLGWSLKYGAIAGDNPWQATGLEWQIQSPPLTENFIEVPIVDYEAYDYEWLEKKQREQVTTVG</sequence>
<feature type="transmembrane region" description="Helical" evidence="16">
    <location>
        <begin position="88"/>
        <end position="118"/>
    </location>
</feature>
<dbReference type="InterPro" id="IPR023616">
    <property type="entry name" value="Cyt_c_oxase-like_su1_dom"/>
</dbReference>
<feature type="transmembrane region" description="Helical" evidence="16">
    <location>
        <begin position="398"/>
        <end position="424"/>
    </location>
</feature>
<keyword evidence="16" id="KW-1003">Cell membrane</keyword>
<dbReference type="PRINTS" id="PR01165">
    <property type="entry name" value="CYCOXIDASEI"/>
</dbReference>
<dbReference type="InterPro" id="IPR036927">
    <property type="entry name" value="Cyt_c_oxase-like_su1_sf"/>
</dbReference>
<keyword evidence="7 16" id="KW-0479">Metal-binding</keyword>
<feature type="transmembrane region" description="Helical" evidence="16">
    <location>
        <begin position="436"/>
        <end position="457"/>
    </location>
</feature>
<feature type="transmembrane region" description="Helical" evidence="16">
    <location>
        <begin position="294"/>
        <end position="315"/>
    </location>
</feature>
<proteinExistence type="inferred from homology"/>
<dbReference type="PANTHER" id="PTHR10422:SF18">
    <property type="entry name" value="CYTOCHROME C OXIDASE SUBUNIT 1"/>
    <property type="match status" value="1"/>
</dbReference>
<keyword evidence="9 15" id="KW-0249">Electron transport</keyword>
<evidence type="ECO:0000256" key="10">
    <source>
        <dbReference type="ARBA" id="ARBA00022989"/>
    </source>
</evidence>
<evidence type="ECO:0000256" key="5">
    <source>
        <dbReference type="ARBA" id="ARBA00022660"/>
    </source>
</evidence>
<evidence type="ECO:0000259" key="17">
    <source>
        <dbReference type="PROSITE" id="PS50855"/>
    </source>
</evidence>
<evidence type="ECO:0000256" key="1">
    <source>
        <dbReference type="ARBA" id="ARBA00004141"/>
    </source>
</evidence>
<feature type="transmembrane region" description="Helical" evidence="16">
    <location>
        <begin position="172"/>
        <end position="196"/>
    </location>
</feature>
<accession>A0A7W7ZP43</accession>
<dbReference type="InterPro" id="IPR014241">
    <property type="entry name" value="Cyt_c_oxidase_su1_bac"/>
</dbReference>
<keyword evidence="10 16" id="KW-1133">Transmembrane helix</keyword>
<evidence type="ECO:0000256" key="9">
    <source>
        <dbReference type="ARBA" id="ARBA00022982"/>
    </source>
</evidence>
<dbReference type="EC" id="7.1.1.9" evidence="16"/>
<keyword evidence="8" id="KW-1278">Translocase</keyword>
<evidence type="ECO:0000256" key="12">
    <source>
        <dbReference type="ARBA" id="ARBA00023008"/>
    </source>
</evidence>
<evidence type="ECO:0000256" key="14">
    <source>
        <dbReference type="ARBA" id="ARBA00047816"/>
    </source>
</evidence>
<comment type="subcellular location">
    <subcellularLocation>
        <location evidence="16">Cell membrane</location>
        <topology evidence="16">Multi-pass membrane protein</topology>
    </subcellularLocation>
    <subcellularLocation>
        <location evidence="1">Membrane</location>
        <topology evidence="1">Multi-pass membrane protein</topology>
    </subcellularLocation>
</comment>
<dbReference type="AlphaFoldDB" id="A0A7W7ZP43"/>
<dbReference type="EMBL" id="JACHIO010000006">
    <property type="protein sequence ID" value="MBB5063565.1"/>
    <property type="molecule type" value="Genomic_DNA"/>
</dbReference>
<feature type="transmembrane region" description="Helical" evidence="16">
    <location>
        <begin position="217"/>
        <end position="239"/>
    </location>
</feature>
<evidence type="ECO:0000256" key="3">
    <source>
        <dbReference type="ARBA" id="ARBA00022448"/>
    </source>
</evidence>
<dbReference type="GO" id="GO:0015990">
    <property type="term" value="P:electron transport coupled proton transport"/>
    <property type="evidence" value="ECO:0007669"/>
    <property type="project" value="InterPro"/>
</dbReference>
<comment type="similarity">
    <text evidence="15">Belongs to the heme-copper respiratory oxidase family.</text>
</comment>
<dbReference type="PROSITE" id="PS00077">
    <property type="entry name" value="COX1_CUB"/>
    <property type="match status" value="1"/>
</dbReference>
<feature type="transmembrane region" description="Helical" evidence="16">
    <location>
        <begin position="130"/>
        <end position="152"/>
    </location>
</feature>
<feature type="transmembrane region" description="Helical" evidence="16">
    <location>
        <begin position="47"/>
        <end position="68"/>
    </location>
</feature>